<accession>A0A318IHR6</accession>
<keyword evidence="2" id="KW-1185">Reference proteome</keyword>
<dbReference type="STRING" id="1122991.GCA_000613445_03169"/>
<dbReference type="Proteomes" id="UP000248314">
    <property type="component" value="Unassembled WGS sequence"/>
</dbReference>
<comment type="caution">
    <text evidence="1">The sequence shown here is derived from an EMBL/GenBank/DDBJ whole genome shotgun (WGS) entry which is preliminary data.</text>
</comment>
<reference evidence="1 2" key="1">
    <citation type="submission" date="2018-05" db="EMBL/GenBank/DDBJ databases">
        <title>Genomic Encyclopedia of Type Strains, Phase I: the one thousand microbial genomes (KMG-I) project.</title>
        <authorList>
            <person name="Kyrpides N."/>
        </authorList>
    </citation>
    <scope>NUCLEOTIDE SEQUENCE [LARGE SCALE GENOMIC DNA]</scope>
    <source>
        <strain evidence="1 2">DSM 15611</strain>
    </source>
</reference>
<protein>
    <submittedName>
        <fullName evidence="1">Uncharacterized protein</fullName>
    </submittedName>
</protein>
<dbReference type="AlphaFoldDB" id="A0A318IHR6"/>
<dbReference type="EMBL" id="QJJX01000003">
    <property type="protein sequence ID" value="PXX24191.1"/>
    <property type="molecule type" value="Genomic_DNA"/>
</dbReference>
<gene>
    <name evidence="1" type="ORF">EJ73_00433</name>
</gene>
<proteinExistence type="predicted"/>
<sequence>MRRKRQNHKQLKGSCRNKIGHYTFTYLATKMIHKQCYIWNLTTINTTTKPTFLILVLLNSE</sequence>
<name>A0A318IHR6_9BACT</name>
<organism evidence="1 2">
    <name type="scientific">Hoylesella shahii DSM 15611 = JCM 12083</name>
    <dbReference type="NCBI Taxonomy" id="1122991"/>
    <lineage>
        <taxon>Bacteria</taxon>
        <taxon>Pseudomonadati</taxon>
        <taxon>Bacteroidota</taxon>
        <taxon>Bacteroidia</taxon>
        <taxon>Bacteroidales</taxon>
        <taxon>Prevotellaceae</taxon>
        <taxon>Hoylesella</taxon>
    </lineage>
</organism>
<evidence type="ECO:0000313" key="2">
    <source>
        <dbReference type="Proteomes" id="UP000248314"/>
    </source>
</evidence>
<evidence type="ECO:0000313" key="1">
    <source>
        <dbReference type="EMBL" id="PXX24191.1"/>
    </source>
</evidence>